<reference evidence="1" key="1">
    <citation type="submission" date="2024-03" db="EMBL/GenBank/DDBJ databases">
        <title>WGS assembly of Saponaria officinalis var. Norfolk2.</title>
        <authorList>
            <person name="Jenkins J."/>
            <person name="Shu S."/>
            <person name="Grimwood J."/>
            <person name="Barry K."/>
            <person name="Goodstein D."/>
            <person name="Schmutz J."/>
            <person name="Leebens-Mack J."/>
            <person name="Osbourn A."/>
        </authorList>
    </citation>
    <scope>NUCLEOTIDE SEQUENCE [LARGE SCALE GENOMIC DNA]</scope>
    <source>
        <strain evidence="1">JIC</strain>
    </source>
</reference>
<name>A0AAW1GTW6_SAPOF</name>
<organism evidence="1 2">
    <name type="scientific">Saponaria officinalis</name>
    <name type="common">Common soapwort</name>
    <name type="synonym">Lychnis saponaria</name>
    <dbReference type="NCBI Taxonomy" id="3572"/>
    <lineage>
        <taxon>Eukaryota</taxon>
        <taxon>Viridiplantae</taxon>
        <taxon>Streptophyta</taxon>
        <taxon>Embryophyta</taxon>
        <taxon>Tracheophyta</taxon>
        <taxon>Spermatophyta</taxon>
        <taxon>Magnoliopsida</taxon>
        <taxon>eudicotyledons</taxon>
        <taxon>Gunneridae</taxon>
        <taxon>Pentapetalae</taxon>
        <taxon>Caryophyllales</taxon>
        <taxon>Caryophyllaceae</taxon>
        <taxon>Caryophylleae</taxon>
        <taxon>Saponaria</taxon>
    </lineage>
</organism>
<proteinExistence type="predicted"/>
<accession>A0AAW1GTW6</accession>
<sequence>MLCLSLFFNSWNYYYFFFYYPNFFIPEKLKITTLFVWVGGMSFGSLDTPSLPPQLVHFLFDIIHPPQLVHFLFDIIYELGESNLCTFLFDIIHEFGESLKLCAIYK</sequence>
<protein>
    <submittedName>
        <fullName evidence="1">Uncharacterized protein</fullName>
    </submittedName>
</protein>
<comment type="caution">
    <text evidence="1">The sequence shown here is derived from an EMBL/GenBank/DDBJ whole genome shotgun (WGS) entry which is preliminary data.</text>
</comment>
<gene>
    <name evidence="1" type="ORF">RND81_14G083500</name>
</gene>
<dbReference type="EMBL" id="JBDFQZ010000014">
    <property type="protein sequence ID" value="KAK9665002.1"/>
    <property type="molecule type" value="Genomic_DNA"/>
</dbReference>
<evidence type="ECO:0000313" key="2">
    <source>
        <dbReference type="Proteomes" id="UP001443914"/>
    </source>
</evidence>
<dbReference type="AlphaFoldDB" id="A0AAW1GTW6"/>
<dbReference type="Proteomes" id="UP001443914">
    <property type="component" value="Unassembled WGS sequence"/>
</dbReference>
<evidence type="ECO:0000313" key="1">
    <source>
        <dbReference type="EMBL" id="KAK9665002.1"/>
    </source>
</evidence>
<keyword evidence="2" id="KW-1185">Reference proteome</keyword>